<dbReference type="Proteomes" id="UP000321157">
    <property type="component" value="Unassembled WGS sequence"/>
</dbReference>
<comment type="caution">
    <text evidence="2">The sequence shown here is derived from an EMBL/GenBank/DDBJ whole genome shotgun (WGS) entry which is preliminary data.</text>
</comment>
<dbReference type="AlphaFoldDB" id="A0A511VE33"/>
<reference evidence="2 3" key="1">
    <citation type="submission" date="2019-07" db="EMBL/GenBank/DDBJ databases">
        <title>Whole genome shotgun sequence of Aneurinibacillus danicus NBRC 102444.</title>
        <authorList>
            <person name="Hosoyama A."/>
            <person name="Uohara A."/>
            <person name="Ohji S."/>
            <person name="Ichikawa N."/>
        </authorList>
    </citation>
    <scope>NUCLEOTIDE SEQUENCE [LARGE SCALE GENOMIC DNA]</scope>
    <source>
        <strain evidence="2 3">NBRC 102444</strain>
    </source>
</reference>
<evidence type="ECO:0000313" key="3">
    <source>
        <dbReference type="Proteomes" id="UP000321157"/>
    </source>
</evidence>
<gene>
    <name evidence="2" type="ORF">ADA01nite_41510</name>
</gene>
<name>A0A511VE33_9BACL</name>
<sequence length="69" mass="7756">MTFAFSALLHEEKPNSDVDLLVSIAPDRSLFDLIDFKHELENLLSRSIDIGTELHPVVYASVTEELISL</sequence>
<evidence type="ECO:0000259" key="1">
    <source>
        <dbReference type="Pfam" id="PF01909"/>
    </source>
</evidence>
<accession>A0A511VE33</accession>
<dbReference type="InterPro" id="IPR043519">
    <property type="entry name" value="NT_sf"/>
</dbReference>
<organism evidence="2 3">
    <name type="scientific">Aneurinibacillus danicus</name>
    <dbReference type="NCBI Taxonomy" id="267746"/>
    <lineage>
        <taxon>Bacteria</taxon>
        <taxon>Bacillati</taxon>
        <taxon>Bacillota</taxon>
        <taxon>Bacilli</taxon>
        <taxon>Bacillales</taxon>
        <taxon>Paenibacillaceae</taxon>
        <taxon>Aneurinibacillus group</taxon>
        <taxon>Aneurinibacillus</taxon>
    </lineage>
</organism>
<protein>
    <recommendedName>
        <fullName evidence="1">Polymerase nucleotidyl transferase domain-containing protein</fullName>
    </recommendedName>
</protein>
<proteinExistence type="predicted"/>
<dbReference type="CDD" id="cd05403">
    <property type="entry name" value="NT_KNTase_like"/>
    <property type="match status" value="1"/>
</dbReference>
<dbReference type="SUPFAM" id="SSF81301">
    <property type="entry name" value="Nucleotidyltransferase"/>
    <property type="match status" value="1"/>
</dbReference>
<keyword evidence="3" id="KW-1185">Reference proteome</keyword>
<feature type="domain" description="Polymerase nucleotidyl transferase" evidence="1">
    <location>
        <begin position="11"/>
        <end position="53"/>
    </location>
</feature>
<dbReference type="GO" id="GO:0016779">
    <property type="term" value="F:nucleotidyltransferase activity"/>
    <property type="evidence" value="ECO:0007669"/>
    <property type="project" value="InterPro"/>
</dbReference>
<dbReference type="Gene3D" id="3.30.460.10">
    <property type="entry name" value="Beta Polymerase, domain 2"/>
    <property type="match status" value="1"/>
</dbReference>
<dbReference type="EMBL" id="BJXX01000215">
    <property type="protein sequence ID" value="GEN36691.1"/>
    <property type="molecule type" value="Genomic_DNA"/>
</dbReference>
<dbReference type="InterPro" id="IPR002934">
    <property type="entry name" value="Polymerase_NTP_transf_dom"/>
</dbReference>
<dbReference type="Pfam" id="PF01909">
    <property type="entry name" value="NTP_transf_2"/>
    <property type="match status" value="1"/>
</dbReference>
<evidence type="ECO:0000313" key="2">
    <source>
        <dbReference type="EMBL" id="GEN36691.1"/>
    </source>
</evidence>
<dbReference type="RefSeq" id="WP_218029597.1">
    <property type="nucleotide sequence ID" value="NZ_BJXX01000215.1"/>
</dbReference>